<name>A0AAE4YAD0_9RHOB</name>
<proteinExistence type="predicted"/>
<evidence type="ECO:0000313" key="1">
    <source>
        <dbReference type="EMBL" id="NBZ88936.1"/>
    </source>
</evidence>
<keyword evidence="2" id="KW-1185">Reference proteome</keyword>
<evidence type="ECO:0000313" key="2">
    <source>
        <dbReference type="Proteomes" id="UP001193501"/>
    </source>
</evidence>
<gene>
    <name evidence="1" type="ORF">GV832_15185</name>
</gene>
<protein>
    <submittedName>
        <fullName evidence="1">Histidine kinase</fullName>
    </submittedName>
</protein>
<dbReference type="EMBL" id="JAABNR010000015">
    <property type="protein sequence ID" value="NBZ88936.1"/>
    <property type="molecule type" value="Genomic_DNA"/>
</dbReference>
<reference evidence="1" key="1">
    <citation type="submission" date="2020-01" db="EMBL/GenBank/DDBJ databases">
        <authorList>
            <person name="Chen W.-M."/>
        </authorList>
    </citation>
    <scope>NUCLEOTIDE SEQUENCE</scope>
    <source>
        <strain evidence="1">CYK-10</strain>
    </source>
</reference>
<dbReference type="RefSeq" id="WP_168775752.1">
    <property type="nucleotide sequence ID" value="NZ_JAABNR010000015.1"/>
</dbReference>
<keyword evidence="1" id="KW-0418">Kinase</keyword>
<sequence length="161" mass="17133">MNGKLVVGSIVLTALAAGAVVYYMQEYGPYAAVSFTPGAEIVLTALSGTPEPIPVRDIQGIDGNSSPLKFRACFVTEQSLATLTETYRVYEAPTPLNAPGWFDCFDADRIGEALDSGEAVAFLSQANVVPNSNDVEIDRVVAVFPDGRAFAWNQLAPGTEK</sequence>
<accession>A0AAE4YAD0</accession>
<dbReference type="Proteomes" id="UP001193501">
    <property type="component" value="Unassembled WGS sequence"/>
</dbReference>
<dbReference type="Pfam" id="PF20044">
    <property type="entry name" value="DUF6446"/>
    <property type="match status" value="1"/>
</dbReference>
<dbReference type="AlphaFoldDB" id="A0AAE4YAD0"/>
<dbReference type="GO" id="GO:0016301">
    <property type="term" value="F:kinase activity"/>
    <property type="evidence" value="ECO:0007669"/>
    <property type="project" value="UniProtKB-KW"/>
</dbReference>
<keyword evidence="1" id="KW-0808">Transferase</keyword>
<dbReference type="InterPro" id="IPR045616">
    <property type="entry name" value="DUF6446"/>
</dbReference>
<comment type="caution">
    <text evidence="1">The sequence shown here is derived from an EMBL/GenBank/DDBJ whole genome shotgun (WGS) entry which is preliminary data.</text>
</comment>
<organism evidence="1 2">
    <name type="scientific">Stagnihabitans tardus</name>
    <dbReference type="NCBI Taxonomy" id="2699202"/>
    <lineage>
        <taxon>Bacteria</taxon>
        <taxon>Pseudomonadati</taxon>
        <taxon>Pseudomonadota</taxon>
        <taxon>Alphaproteobacteria</taxon>
        <taxon>Rhodobacterales</taxon>
        <taxon>Paracoccaceae</taxon>
        <taxon>Stagnihabitans</taxon>
    </lineage>
</organism>